<dbReference type="Pfam" id="PF06271">
    <property type="entry name" value="RDD"/>
    <property type="match status" value="1"/>
</dbReference>
<dbReference type="GO" id="GO:0007155">
    <property type="term" value="P:cell adhesion"/>
    <property type="evidence" value="ECO:0007669"/>
    <property type="project" value="InterPro"/>
</dbReference>
<evidence type="ECO:0000259" key="8">
    <source>
        <dbReference type="Pfam" id="PF06271"/>
    </source>
</evidence>
<dbReference type="InterPro" id="IPR001082">
    <property type="entry name" value="Pilin"/>
</dbReference>
<reference evidence="9 10" key="1">
    <citation type="submission" date="2020-04" db="EMBL/GenBank/DDBJ databases">
        <title>Usitatibacter rugosus gen. nov., sp. nov. and Usitatibacter palustris sp. nov., novel members of Usitatibacteraceae fam. nov. within the order Nitrosomonadales isolated from soil.</title>
        <authorList>
            <person name="Huber K.J."/>
            <person name="Neumann-Schaal M."/>
            <person name="Geppert A."/>
            <person name="Luckner M."/>
            <person name="Wanner G."/>
            <person name="Overmann J."/>
        </authorList>
    </citation>
    <scope>NUCLEOTIDE SEQUENCE [LARGE SCALE GENOMIC DNA]</scope>
    <source>
        <strain evidence="9 10">0125_3</strain>
    </source>
</reference>
<sequence>MSTTTASPWNPPKARLAAEDSGEAIYAGFWRRFSAYWLDAVLVNVISFAITFGLVTMKPGFDLLATLVGIALAWLYYSLMHSSSRQATLGKMAFGIKVTDLEGERISFLRATGRHFAAWVSAVLLLVGFVMAAFTERKQALHDMMASTLVVRKDASPEEAAAGSGTMKLTWGVWVMIVLLGPLPMWGGIVAAISIPAYQDYLSRSKMVEVVATGNAAKSAVQQFHAKNGKLPATLEEAGFVQPMSPNVGATRLSVQGPKVVIGVMPRGMPPSVGEGEVLFTADAANPVTWTCSPGGIKSRFLPPNCRS</sequence>
<organism evidence="9 10">
    <name type="scientific">Usitatibacter rugosus</name>
    <dbReference type="NCBI Taxonomy" id="2732067"/>
    <lineage>
        <taxon>Bacteria</taxon>
        <taxon>Pseudomonadati</taxon>
        <taxon>Pseudomonadota</taxon>
        <taxon>Betaproteobacteria</taxon>
        <taxon>Nitrosomonadales</taxon>
        <taxon>Usitatibacteraceae</taxon>
        <taxon>Usitatibacter</taxon>
    </lineage>
</organism>
<feature type="transmembrane region" description="Helical" evidence="7">
    <location>
        <begin position="116"/>
        <end position="135"/>
    </location>
</feature>
<comment type="similarity">
    <text evidence="2">Belongs to the N-Me-Phe pilin family.</text>
</comment>
<name>A0A6M4GSX6_9PROT</name>
<keyword evidence="6 7" id="KW-0472">Membrane</keyword>
<proteinExistence type="inferred from homology"/>
<dbReference type="GO" id="GO:0009289">
    <property type="term" value="C:pilus"/>
    <property type="evidence" value="ECO:0007669"/>
    <property type="project" value="InterPro"/>
</dbReference>
<evidence type="ECO:0000256" key="2">
    <source>
        <dbReference type="ARBA" id="ARBA00005233"/>
    </source>
</evidence>
<dbReference type="Pfam" id="PF00114">
    <property type="entry name" value="Pilin"/>
    <property type="match status" value="1"/>
</dbReference>
<comment type="subcellular location">
    <subcellularLocation>
        <location evidence="1">Cell membrane</location>
        <topology evidence="1">Multi-pass membrane protein</topology>
    </subcellularLocation>
</comment>
<evidence type="ECO:0000313" key="9">
    <source>
        <dbReference type="EMBL" id="QJR09948.1"/>
    </source>
</evidence>
<evidence type="ECO:0000256" key="1">
    <source>
        <dbReference type="ARBA" id="ARBA00004651"/>
    </source>
</evidence>
<evidence type="ECO:0000256" key="3">
    <source>
        <dbReference type="ARBA" id="ARBA00022475"/>
    </source>
</evidence>
<evidence type="ECO:0000256" key="7">
    <source>
        <dbReference type="SAM" id="Phobius"/>
    </source>
</evidence>
<dbReference type="RefSeq" id="WP_171090085.1">
    <property type="nucleotide sequence ID" value="NZ_CP053069.1"/>
</dbReference>
<keyword evidence="3" id="KW-1003">Cell membrane</keyword>
<dbReference type="KEGG" id="uru:DSM104443_00999"/>
<dbReference type="PANTHER" id="PTHR36115">
    <property type="entry name" value="PROLINE-RICH ANTIGEN HOMOLOG-RELATED"/>
    <property type="match status" value="1"/>
</dbReference>
<evidence type="ECO:0000256" key="6">
    <source>
        <dbReference type="ARBA" id="ARBA00023136"/>
    </source>
</evidence>
<evidence type="ECO:0000256" key="5">
    <source>
        <dbReference type="ARBA" id="ARBA00022989"/>
    </source>
</evidence>
<dbReference type="AlphaFoldDB" id="A0A6M4GSX6"/>
<dbReference type="SUPFAM" id="SSF54523">
    <property type="entry name" value="Pili subunits"/>
    <property type="match status" value="1"/>
</dbReference>
<dbReference type="EMBL" id="CP053069">
    <property type="protein sequence ID" value="QJR09948.1"/>
    <property type="molecule type" value="Genomic_DNA"/>
</dbReference>
<keyword evidence="4 7" id="KW-0812">Transmembrane</keyword>
<evidence type="ECO:0000313" key="10">
    <source>
        <dbReference type="Proteomes" id="UP000501534"/>
    </source>
</evidence>
<feature type="transmembrane region" description="Helical" evidence="7">
    <location>
        <begin position="61"/>
        <end position="79"/>
    </location>
</feature>
<dbReference type="Gene3D" id="3.30.700.10">
    <property type="entry name" value="Glycoprotein, Type 4 Pilin"/>
    <property type="match status" value="1"/>
</dbReference>
<feature type="transmembrane region" description="Helical" evidence="7">
    <location>
        <begin position="173"/>
        <end position="198"/>
    </location>
</feature>
<dbReference type="InterPro" id="IPR051791">
    <property type="entry name" value="Pra-immunoreactive"/>
</dbReference>
<dbReference type="InterPro" id="IPR045584">
    <property type="entry name" value="Pilin-like"/>
</dbReference>
<dbReference type="GO" id="GO:0005886">
    <property type="term" value="C:plasma membrane"/>
    <property type="evidence" value="ECO:0007669"/>
    <property type="project" value="UniProtKB-SubCell"/>
</dbReference>
<protein>
    <recommendedName>
        <fullName evidence="8">RDD domain-containing protein</fullName>
    </recommendedName>
</protein>
<evidence type="ECO:0000256" key="4">
    <source>
        <dbReference type="ARBA" id="ARBA00022692"/>
    </source>
</evidence>
<feature type="transmembrane region" description="Helical" evidence="7">
    <location>
        <begin position="36"/>
        <end position="55"/>
    </location>
</feature>
<keyword evidence="10" id="KW-1185">Reference proteome</keyword>
<accession>A0A6M4GSX6</accession>
<keyword evidence="5 7" id="KW-1133">Transmembrane helix</keyword>
<gene>
    <name evidence="9" type="ORF">DSM104443_00999</name>
</gene>
<dbReference type="Proteomes" id="UP000501534">
    <property type="component" value="Chromosome"/>
</dbReference>
<feature type="domain" description="RDD" evidence="8">
    <location>
        <begin position="26"/>
        <end position="146"/>
    </location>
</feature>
<dbReference type="InterPro" id="IPR010432">
    <property type="entry name" value="RDD"/>
</dbReference>